<evidence type="ECO:0000313" key="2">
    <source>
        <dbReference type="WBParaSite" id="PS1159_v2.g11116.t1"/>
    </source>
</evidence>
<sequence>MVNLRFIKSKLFPYEPPSVEGYTLDKPYPQRFPYPTYMIKYITMNPTTPKLWKKLVKTCKYFYSKNPIIIRNYFSTCKNDEIELKIAIPVYDALFIENSYAWGYMDHKIEVKNRSPGMNVNEVKYKVWLTERYYAYDSIDPVILSPKIYRNDAKIFSFYLMTISFEDLITLSWNSKLESLVLFSVTVKDKNGKIVTVENICEAYSTISFLH</sequence>
<dbReference type="WBParaSite" id="PS1159_v2.g11116.t1">
    <property type="protein sequence ID" value="PS1159_v2.g11116.t1"/>
    <property type="gene ID" value="PS1159_v2.g11116"/>
</dbReference>
<evidence type="ECO:0000313" key="1">
    <source>
        <dbReference type="Proteomes" id="UP000887580"/>
    </source>
</evidence>
<reference evidence="2" key="1">
    <citation type="submission" date="2022-11" db="UniProtKB">
        <authorList>
            <consortium name="WormBaseParasite"/>
        </authorList>
    </citation>
    <scope>IDENTIFICATION</scope>
</reference>
<name>A0AC35EVK6_9BILA</name>
<dbReference type="Proteomes" id="UP000887580">
    <property type="component" value="Unplaced"/>
</dbReference>
<protein>
    <submittedName>
        <fullName evidence="2">Uncharacterized protein</fullName>
    </submittedName>
</protein>
<organism evidence="1 2">
    <name type="scientific">Panagrolaimus sp. PS1159</name>
    <dbReference type="NCBI Taxonomy" id="55785"/>
    <lineage>
        <taxon>Eukaryota</taxon>
        <taxon>Metazoa</taxon>
        <taxon>Ecdysozoa</taxon>
        <taxon>Nematoda</taxon>
        <taxon>Chromadorea</taxon>
        <taxon>Rhabditida</taxon>
        <taxon>Tylenchina</taxon>
        <taxon>Panagrolaimomorpha</taxon>
        <taxon>Panagrolaimoidea</taxon>
        <taxon>Panagrolaimidae</taxon>
        <taxon>Panagrolaimus</taxon>
    </lineage>
</organism>
<accession>A0AC35EVK6</accession>
<proteinExistence type="predicted"/>